<evidence type="ECO:0000313" key="20">
    <source>
        <dbReference type="EMBL" id="BBP43651.1"/>
    </source>
</evidence>
<feature type="transmembrane region" description="Helical" evidence="19">
    <location>
        <begin position="176"/>
        <end position="195"/>
    </location>
</feature>
<keyword evidence="12 18" id="KW-0548">Nucleotidyltransferase</keyword>
<comment type="similarity">
    <text evidence="5 18">Belongs to the CDS family.</text>
</comment>
<dbReference type="PANTHER" id="PTHR46382">
    <property type="entry name" value="PHOSPHATIDATE CYTIDYLYLTRANSFERASE"/>
    <property type="match status" value="1"/>
</dbReference>
<evidence type="ECO:0000256" key="11">
    <source>
        <dbReference type="ARBA" id="ARBA00022692"/>
    </source>
</evidence>
<evidence type="ECO:0000256" key="13">
    <source>
        <dbReference type="ARBA" id="ARBA00022989"/>
    </source>
</evidence>
<sequence length="269" mass="29946">MLKTRVITAIILASVVGILLFKANALVWQGFVLLATAVAAWEWAGFASGLKIAQKIQYSILVTLLTWFLLPFLSFSGLELLTALSAIWMFFTVVRYQKTQGQPLLTSRALILLLGLVSIFLFSKVLIDFREVFSPLLLLFSMFVVWSIDTGAYFSGKKFGKHKLAVYVSPGKTWEGVVGGFLLSFVIAWVGLQLLTPQLHISYVWMALAMAAIALFSVVGDLYESLLKRQAAIKDSGVIFPGHGGMLDRVDSLMIAMPMFYLLWYWVQA</sequence>
<comment type="catalytic activity">
    <reaction evidence="1 18">
        <text>a 1,2-diacyl-sn-glycero-3-phosphate + CTP + H(+) = a CDP-1,2-diacyl-sn-glycerol + diphosphate</text>
        <dbReference type="Rhea" id="RHEA:16229"/>
        <dbReference type="ChEBI" id="CHEBI:15378"/>
        <dbReference type="ChEBI" id="CHEBI:33019"/>
        <dbReference type="ChEBI" id="CHEBI:37563"/>
        <dbReference type="ChEBI" id="CHEBI:58332"/>
        <dbReference type="ChEBI" id="CHEBI:58608"/>
        <dbReference type="EC" id="2.7.7.41"/>
    </reaction>
</comment>
<evidence type="ECO:0000256" key="19">
    <source>
        <dbReference type="SAM" id="Phobius"/>
    </source>
</evidence>
<dbReference type="GO" id="GO:0005886">
    <property type="term" value="C:plasma membrane"/>
    <property type="evidence" value="ECO:0007669"/>
    <property type="project" value="UniProtKB-SubCell"/>
</dbReference>
<dbReference type="PROSITE" id="PS01315">
    <property type="entry name" value="CDS"/>
    <property type="match status" value="1"/>
</dbReference>
<keyword evidence="9" id="KW-0444">Lipid biosynthesis</keyword>
<keyword evidence="8" id="KW-1003">Cell membrane</keyword>
<evidence type="ECO:0000256" key="8">
    <source>
        <dbReference type="ARBA" id="ARBA00022475"/>
    </source>
</evidence>
<dbReference type="Pfam" id="PF01148">
    <property type="entry name" value="CTP_transf_1"/>
    <property type="match status" value="1"/>
</dbReference>
<feature type="transmembrane region" description="Helical" evidence="19">
    <location>
        <begin position="201"/>
        <end position="223"/>
    </location>
</feature>
<gene>
    <name evidence="20" type="primary">cdsA-1</name>
    <name evidence="20" type="ORF">THMIRHAT_13970</name>
</gene>
<keyword evidence="15 19" id="KW-0472">Membrane</keyword>
<evidence type="ECO:0000313" key="21">
    <source>
        <dbReference type="Proteomes" id="UP000501466"/>
    </source>
</evidence>
<keyword evidence="13 19" id="KW-1133">Transmembrane helix</keyword>
<dbReference type="EMBL" id="AP021888">
    <property type="protein sequence ID" value="BBP43651.1"/>
    <property type="molecule type" value="Genomic_DNA"/>
</dbReference>
<evidence type="ECO:0000256" key="9">
    <source>
        <dbReference type="ARBA" id="ARBA00022516"/>
    </source>
</evidence>
<reference evidence="21" key="1">
    <citation type="submission" date="2019-11" db="EMBL/GenBank/DDBJ databases">
        <title>Isolation and characterization of two novel species in the genus Thiomicrorhabdus.</title>
        <authorList>
            <person name="Mochizuki J."/>
            <person name="Kojima H."/>
            <person name="Fukui M."/>
        </authorList>
    </citation>
    <scope>NUCLEOTIDE SEQUENCE [LARGE SCALE GENOMIC DNA]</scope>
    <source>
        <strain evidence="21">AkT22</strain>
    </source>
</reference>
<name>A0A6F8PNF2_9GAMM</name>
<keyword evidence="10 18" id="KW-0808">Transferase</keyword>
<feature type="transmembrane region" description="Helical" evidence="19">
    <location>
        <begin position="250"/>
        <end position="267"/>
    </location>
</feature>
<keyword evidence="17" id="KW-1208">Phospholipid metabolism</keyword>
<keyword evidence="14" id="KW-0443">Lipid metabolism</keyword>
<keyword evidence="21" id="KW-1185">Reference proteome</keyword>
<dbReference type="PANTHER" id="PTHR46382:SF1">
    <property type="entry name" value="PHOSPHATIDATE CYTIDYLYLTRANSFERASE"/>
    <property type="match status" value="1"/>
</dbReference>
<feature type="transmembrane region" description="Helical" evidence="19">
    <location>
        <begin position="133"/>
        <end position="155"/>
    </location>
</feature>
<proteinExistence type="inferred from homology"/>
<comment type="pathway">
    <text evidence="4">Lipid metabolism.</text>
</comment>
<evidence type="ECO:0000256" key="1">
    <source>
        <dbReference type="ARBA" id="ARBA00001698"/>
    </source>
</evidence>
<evidence type="ECO:0000256" key="3">
    <source>
        <dbReference type="ARBA" id="ARBA00005119"/>
    </source>
</evidence>
<dbReference type="RefSeq" id="WP_173291435.1">
    <property type="nucleotide sequence ID" value="NZ_AP021888.1"/>
</dbReference>
<dbReference type="AlphaFoldDB" id="A0A6F8PNF2"/>
<keyword evidence="16" id="KW-0594">Phospholipid biosynthesis</keyword>
<evidence type="ECO:0000256" key="18">
    <source>
        <dbReference type="RuleBase" id="RU003938"/>
    </source>
</evidence>
<dbReference type="GO" id="GO:0004605">
    <property type="term" value="F:phosphatidate cytidylyltransferase activity"/>
    <property type="evidence" value="ECO:0007669"/>
    <property type="project" value="UniProtKB-EC"/>
</dbReference>
<comment type="pathway">
    <text evidence="3 18">Phospholipid metabolism; CDP-diacylglycerol biosynthesis; CDP-diacylglycerol from sn-glycerol 3-phosphate: step 3/3.</text>
</comment>
<dbReference type="KEGG" id="tzo:THMIRHAT_13970"/>
<dbReference type="UniPathway" id="UPA00557">
    <property type="reaction ID" value="UER00614"/>
</dbReference>
<dbReference type="InterPro" id="IPR000374">
    <property type="entry name" value="PC_trans"/>
</dbReference>
<evidence type="ECO:0000256" key="14">
    <source>
        <dbReference type="ARBA" id="ARBA00023098"/>
    </source>
</evidence>
<evidence type="ECO:0000256" key="12">
    <source>
        <dbReference type="ARBA" id="ARBA00022695"/>
    </source>
</evidence>
<feature type="transmembrane region" description="Helical" evidence="19">
    <location>
        <begin position="27"/>
        <end position="44"/>
    </location>
</feature>
<evidence type="ECO:0000256" key="15">
    <source>
        <dbReference type="ARBA" id="ARBA00023136"/>
    </source>
</evidence>
<dbReference type="GO" id="GO:0016024">
    <property type="term" value="P:CDP-diacylglycerol biosynthetic process"/>
    <property type="evidence" value="ECO:0007669"/>
    <property type="project" value="UniProtKB-UniPathway"/>
</dbReference>
<organism evidence="20 21">
    <name type="scientific">Thiosulfativibrio zosterae</name>
    <dbReference type="NCBI Taxonomy" id="2675053"/>
    <lineage>
        <taxon>Bacteria</taxon>
        <taxon>Pseudomonadati</taxon>
        <taxon>Pseudomonadota</taxon>
        <taxon>Gammaproteobacteria</taxon>
        <taxon>Thiotrichales</taxon>
        <taxon>Piscirickettsiaceae</taxon>
        <taxon>Thiosulfativibrio</taxon>
    </lineage>
</organism>
<evidence type="ECO:0000256" key="6">
    <source>
        <dbReference type="ARBA" id="ARBA00012487"/>
    </source>
</evidence>
<dbReference type="EC" id="2.7.7.41" evidence="6 18"/>
<evidence type="ECO:0000256" key="2">
    <source>
        <dbReference type="ARBA" id="ARBA00004651"/>
    </source>
</evidence>
<evidence type="ECO:0000256" key="5">
    <source>
        <dbReference type="ARBA" id="ARBA00010185"/>
    </source>
</evidence>
<evidence type="ECO:0000256" key="7">
    <source>
        <dbReference type="ARBA" id="ARBA00019373"/>
    </source>
</evidence>
<keyword evidence="11 18" id="KW-0812">Transmembrane</keyword>
<comment type="subcellular location">
    <subcellularLocation>
        <location evidence="2">Cell membrane</location>
        <topology evidence="2">Multi-pass membrane protein</topology>
    </subcellularLocation>
</comment>
<feature type="transmembrane region" description="Helical" evidence="19">
    <location>
        <begin position="109"/>
        <end position="127"/>
    </location>
</feature>
<evidence type="ECO:0000256" key="16">
    <source>
        <dbReference type="ARBA" id="ARBA00023209"/>
    </source>
</evidence>
<evidence type="ECO:0000256" key="4">
    <source>
        <dbReference type="ARBA" id="ARBA00005189"/>
    </source>
</evidence>
<dbReference type="Proteomes" id="UP000501466">
    <property type="component" value="Chromosome"/>
</dbReference>
<evidence type="ECO:0000256" key="17">
    <source>
        <dbReference type="ARBA" id="ARBA00023264"/>
    </source>
</evidence>
<accession>A0A6F8PNF2</accession>
<evidence type="ECO:0000256" key="10">
    <source>
        <dbReference type="ARBA" id="ARBA00022679"/>
    </source>
</evidence>
<protein>
    <recommendedName>
        <fullName evidence="7 18">Phosphatidate cytidylyltransferase</fullName>
        <ecNumber evidence="6 18">2.7.7.41</ecNumber>
    </recommendedName>
</protein>